<proteinExistence type="inferred from homology"/>
<comment type="caution">
    <text evidence="8">The sequence shown here is derived from an EMBL/GenBank/DDBJ whole genome shotgun (WGS) entry which is preliminary data.</text>
</comment>
<feature type="transmembrane region" description="Helical" evidence="6">
    <location>
        <begin position="218"/>
        <end position="236"/>
    </location>
</feature>
<feature type="transmembrane region" description="Helical" evidence="6">
    <location>
        <begin position="100"/>
        <end position="121"/>
    </location>
</feature>
<reference evidence="8 9" key="1">
    <citation type="submission" date="2024-02" db="EMBL/GenBank/DDBJ databases">
        <title>Expansion and revision of Xanthobacter and proposal of Roseixanthobacter gen. nov.</title>
        <authorList>
            <person name="Soltysiak M.P.M."/>
            <person name="Jalihal A."/>
            <person name="Ory A."/>
            <person name="Chrisophersen C."/>
            <person name="Lee A.D."/>
            <person name="Boulton J."/>
            <person name="Springer M."/>
        </authorList>
    </citation>
    <scope>NUCLEOTIDE SEQUENCE [LARGE SCALE GENOMIC DNA]</scope>
    <source>
        <strain evidence="8 9">23A</strain>
    </source>
</reference>
<keyword evidence="3 6" id="KW-0812">Transmembrane</keyword>
<evidence type="ECO:0000259" key="7">
    <source>
        <dbReference type="Pfam" id="PF00892"/>
    </source>
</evidence>
<dbReference type="InterPro" id="IPR050638">
    <property type="entry name" value="AA-Vitamin_Transporters"/>
</dbReference>
<evidence type="ECO:0000313" key="8">
    <source>
        <dbReference type="EMBL" id="MFG1373350.1"/>
    </source>
</evidence>
<dbReference type="Proteomes" id="UP001604002">
    <property type="component" value="Unassembled WGS sequence"/>
</dbReference>
<dbReference type="SUPFAM" id="SSF103481">
    <property type="entry name" value="Multidrug resistance efflux transporter EmrE"/>
    <property type="match status" value="2"/>
</dbReference>
<keyword evidence="4 6" id="KW-1133">Transmembrane helix</keyword>
<comment type="similarity">
    <text evidence="2">Belongs to the EamA transporter family.</text>
</comment>
<evidence type="ECO:0000256" key="3">
    <source>
        <dbReference type="ARBA" id="ARBA00022692"/>
    </source>
</evidence>
<dbReference type="RefSeq" id="WP_393993127.1">
    <property type="nucleotide sequence ID" value="NZ_JBAFVH010000007.1"/>
</dbReference>
<protein>
    <submittedName>
        <fullName evidence="8">DMT family transporter</fullName>
    </submittedName>
</protein>
<evidence type="ECO:0000256" key="5">
    <source>
        <dbReference type="ARBA" id="ARBA00023136"/>
    </source>
</evidence>
<dbReference type="InterPro" id="IPR037185">
    <property type="entry name" value="EmrE-like"/>
</dbReference>
<feature type="transmembrane region" description="Helical" evidence="6">
    <location>
        <begin position="40"/>
        <end position="61"/>
    </location>
</feature>
<keyword evidence="9" id="KW-1185">Reference proteome</keyword>
<evidence type="ECO:0000313" key="9">
    <source>
        <dbReference type="Proteomes" id="UP001604002"/>
    </source>
</evidence>
<feature type="transmembrane region" description="Helical" evidence="6">
    <location>
        <begin position="153"/>
        <end position="175"/>
    </location>
</feature>
<feature type="domain" description="EamA" evidence="7">
    <location>
        <begin position="11"/>
        <end position="135"/>
    </location>
</feature>
<feature type="transmembrane region" description="Helical" evidence="6">
    <location>
        <begin position="128"/>
        <end position="147"/>
    </location>
</feature>
<sequence>MDRRPNRQSPLGLVLGLVAVVMFGATLPMTRLALHDLSPWFISFGRAALAGFCALAVVLVLRRPWPFGARETRRDLVLATLALVFGFPILIGVATQTVPAAHGGIVLGLLPLCTAIAATVLAGERPGLGLFAASAAGAGLVAAFALRNGAAGGFGYGDTLLFLAVVICAAGYAVSGRLARRMAGWEVIAFMLILALPVTVPAALVTFPWGRTVTGESWAALVYLGLFSQFIGFFFWNAGLALGGIARVGQVQLLQTFVTVGLAWPINGERPDAETLLFALGVAVVVALAQRAGRRRAPAPAADPAGPA</sequence>
<dbReference type="PANTHER" id="PTHR32322:SF2">
    <property type="entry name" value="EAMA DOMAIN-CONTAINING PROTEIN"/>
    <property type="match status" value="1"/>
</dbReference>
<dbReference type="EMBL" id="JBAFVH010000007">
    <property type="protein sequence ID" value="MFG1373350.1"/>
    <property type="molecule type" value="Genomic_DNA"/>
</dbReference>
<feature type="transmembrane region" description="Helical" evidence="6">
    <location>
        <begin position="187"/>
        <end position="206"/>
    </location>
</feature>
<organism evidence="8 9">
    <name type="scientific">Xanthobacter oligotrophicus</name>
    <dbReference type="NCBI Taxonomy" id="2607286"/>
    <lineage>
        <taxon>Bacteria</taxon>
        <taxon>Pseudomonadati</taxon>
        <taxon>Pseudomonadota</taxon>
        <taxon>Alphaproteobacteria</taxon>
        <taxon>Hyphomicrobiales</taxon>
        <taxon>Xanthobacteraceae</taxon>
        <taxon>Xanthobacter</taxon>
    </lineage>
</organism>
<dbReference type="Pfam" id="PF00892">
    <property type="entry name" value="EamA"/>
    <property type="match status" value="2"/>
</dbReference>
<evidence type="ECO:0000256" key="6">
    <source>
        <dbReference type="SAM" id="Phobius"/>
    </source>
</evidence>
<name>A0ABW6ZX62_9HYPH</name>
<comment type="subcellular location">
    <subcellularLocation>
        <location evidence="1">Membrane</location>
        <topology evidence="1">Multi-pass membrane protein</topology>
    </subcellularLocation>
</comment>
<accession>A0ABW6ZX62</accession>
<feature type="transmembrane region" description="Helical" evidence="6">
    <location>
        <begin position="76"/>
        <end position="94"/>
    </location>
</feature>
<evidence type="ECO:0000256" key="4">
    <source>
        <dbReference type="ARBA" id="ARBA00022989"/>
    </source>
</evidence>
<dbReference type="PANTHER" id="PTHR32322">
    <property type="entry name" value="INNER MEMBRANE TRANSPORTER"/>
    <property type="match status" value="1"/>
</dbReference>
<feature type="transmembrane region" description="Helical" evidence="6">
    <location>
        <begin position="12"/>
        <end position="34"/>
    </location>
</feature>
<dbReference type="InterPro" id="IPR000620">
    <property type="entry name" value="EamA_dom"/>
</dbReference>
<evidence type="ECO:0000256" key="1">
    <source>
        <dbReference type="ARBA" id="ARBA00004141"/>
    </source>
</evidence>
<feature type="domain" description="EamA" evidence="7">
    <location>
        <begin position="157"/>
        <end position="288"/>
    </location>
</feature>
<gene>
    <name evidence="8" type="ORF">V5F32_14340</name>
</gene>
<evidence type="ECO:0000256" key="2">
    <source>
        <dbReference type="ARBA" id="ARBA00007362"/>
    </source>
</evidence>
<keyword evidence="5 6" id="KW-0472">Membrane</keyword>